<proteinExistence type="predicted"/>
<dbReference type="Proteomes" id="UP000214684">
    <property type="component" value="Unassembled WGS sequence"/>
</dbReference>
<protein>
    <submittedName>
        <fullName evidence="1">Uncharacterized protein</fullName>
    </submittedName>
</protein>
<sequence>MFFFILFCFIFLIFQAKLDKDPARIFEKLTELTKIETEILVKGTELKKGIQALKIAVGAGI</sequence>
<evidence type="ECO:0000313" key="2">
    <source>
        <dbReference type="Proteomes" id="UP000214684"/>
    </source>
</evidence>
<evidence type="ECO:0000313" key="1">
    <source>
        <dbReference type="EMBL" id="OXG07122.1"/>
    </source>
</evidence>
<dbReference type="EMBL" id="MUGS01000014">
    <property type="protein sequence ID" value="OXG07122.1"/>
    <property type="molecule type" value="Genomic_DNA"/>
</dbReference>
<comment type="caution">
    <text evidence="1">The sequence shown here is derived from an EMBL/GenBank/DDBJ whole genome shotgun (WGS) entry which is preliminary data.</text>
</comment>
<organism evidence="1 2">
    <name type="scientific">Flavobacterium araucananum</name>
    <dbReference type="NCBI Taxonomy" id="946678"/>
    <lineage>
        <taxon>Bacteria</taxon>
        <taxon>Pseudomonadati</taxon>
        <taxon>Bacteroidota</taxon>
        <taxon>Flavobacteriia</taxon>
        <taxon>Flavobacteriales</taxon>
        <taxon>Flavobacteriaceae</taxon>
        <taxon>Flavobacterium</taxon>
    </lineage>
</organism>
<name>A0A227PBH5_9FLAO</name>
<dbReference type="AlphaFoldDB" id="A0A227PBH5"/>
<gene>
    <name evidence="1" type="ORF">B0A64_09935</name>
</gene>
<keyword evidence="2" id="KW-1185">Reference proteome</keyword>
<reference evidence="1 2" key="1">
    <citation type="submission" date="2016-11" db="EMBL/GenBank/DDBJ databases">
        <title>Whole genomes of Flavobacteriaceae.</title>
        <authorList>
            <person name="Stine C."/>
            <person name="Li C."/>
            <person name="Tadesse D."/>
        </authorList>
    </citation>
    <scope>NUCLEOTIDE SEQUENCE [LARGE SCALE GENOMIC DNA]</scope>
    <source>
        <strain evidence="1 2">DSM 24704</strain>
    </source>
</reference>
<accession>A0A227PBH5</accession>